<sequence length="84" mass="9362">MSTRSLTLTRPETSVDSSSSLSDVSTASRGDIRIMQLTKCLYQADQQAKFLHLQAEVDVLLQQLQTIKQQRPDITEDAPSQPNT</sequence>
<dbReference type="Proteomes" id="UP000010472">
    <property type="component" value="Chromosome"/>
</dbReference>
<feature type="region of interest" description="Disordered" evidence="1">
    <location>
        <begin position="1"/>
        <end position="26"/>
    </location>
</feature>
<feature type="compositionally biased region" description="Low complexity" evidence="1">
    <location>
        <begin position="14"/>
        <end position="26"/>
    </location>
</feature>
<dbReference type="eggNOG" id="ENOG50339PW">
    <property type="taxonomic scope" value="Bacteria"/>
</dbReference>
<evidence type="ECO:0000256" key="1">
    <source>
        <dbReference type="SAM" id="MobiDB-lite"/>
    </source>
</evidence>
<dbReference type="OrthoDB" id="427201at2"/>
<name>K9W0G3_9CYAN</name>
<keyword evidence="3" id="KW-1185">Reference proteome</keyword>
<reference evidence="2 3" key="1">
    <citation type="submission" date="2012-06" db="EMBL/GenBank/DDBJ databases">
        <title>Finished chromosome of genome of Crinalium epipsammum PCC 9333.</title>
        <authorList>
            <consortium name="US DOE Joint Genome Institute"/>
            <person name="Gugger M."/>
            <person name="Coursin T."/>
            <person name="Rippka R."/>
            <person name="Tandeau De Marsac N."/>
            <person name="Huntemann M."/>
            <person name="Wei C.-L."/>
            <person name="Han J."/>
            <person name="Detter J.C."/>
            <person name="Han C."/>
            <person name="Tapia R."/>
            <person name="Davenport K."/>
            <person name="Daligault H."/>
            <person name="Erkkila T."/>
            <person name="Gu W."/>
            <person name="Munk A.C.C."/>
            <person name="Teshima H."/>
            <person name="Xu Y."/>
            <person name="Chain P."/>
            <person name="Chen A."/>
            <person name="Krypides N."/>
            <person name="Mavromatis K."/>
            <person name="Markowitz V."/>
            <person name="Szeto E."/>
            <person name="Ivanova N."/>
            <person name="Mikhailova N."/>
            <person name="Ovchinnikova G."/>
            <person name="Pagani I."/>
            <person name="Pati A."/>
            <person name="Goodwin L."/>
            <person name="Peters L."/>
            <person name="Pitluck S."/>
            <person name="Woyke T."/>
            <person name="Kerfeld C."/>
        </authorList>
    </citation>
    <scope>NUCLEOTIDE SEQUENCE [LARGE SCALE GENOMIC DNA]</scope>
    <source>
        <strain evidence="2 3">PCC 9333</strain>
    </source>
</reference>
<protein>
    <submittedName>
        <fullName evidence="2">Uncharacterized protein</fullName>
    </submittedName>
</protein>
<dbReference type="AlphaFoldDB" id="K9W0G3"/>
<proteinExistence type="predicted"/>
<evidence type="ECO:0000313" key="2">
    <source>
        <dbReference type="EMBL" id="AFZ13232.1"/>
    </source>
</evidence>
<accession>K9W0G3</accession>
<dbReference type="KEGG" id="cep:Cri9333_2365"/>
<dbReference type="HOGENOM" id="CLU_192232_0_0_3"/>
<dbReference type="PATRIC" id="fig|1173022.3.peg.2557"/>
<evidence type="ECO:0000313" key="3">
    <source>
        <dbReference type="Proteomes" id="UP000010472"/>
    </source>
</evidence>
<gene>
    <name evidence="2" type="ORF">Cri9333_2365</name>
</gene>
<organism evidence="2 3">
    <name type="scientific">Crinalium epipsammum PCC 9333</name>
    <dbReference type="NCBI Taxonomy" id="1173022"/>
    <lineage>
        <taxon>Bacteria</taxon>
        <taxon>Bacillati</taxon>
        <taxon>Cyanobacteriota</taxon>
        <taxon>Cyanophyceae</taxon>
        <taxon>Gomontiellales</taxon>
        <taxon>Gomontiellaceae</taxon>
        <taxon>Crinalium</taxon>
    </lineage>
</organism>
<feature type="compositionally biased region" description="Polar residues" evidence="1">
    <location>
        <begin position="1"/>
        <end position="12"/>
    </location>
</feature>
<dbReference type="EMBL" id="CP003620">
    <property type="protein sequence ID" value="AFZ13232.1"/>
    <property type="molecule type" value="Genomic_DNA"/>
</dbReference>
<dbReference type="RefSeq" id="WP_015203346.1">
    <property type="nucleotide sequence ID" value="NC_019753.1"/>
</dbReference>